<feature type="signal peptide" evidence="1">
    <location>
        <begin position="1"/>
        <end position="24"/>
    </location>
</feature>
<name>A0A5E6R5Q3_PSEFL</name>
<dbReference type="RefSeq" id="WP_224794742.1">
    <property type="nucleotide sequence ID" value="NZ_CABVHJ010000003.1"/>
</dbReference>
<evidence type="ECO:0000313" key="3">
    <source>
        <dbReference type="Proteomes" id="UP000327167"/>
    </source>
</evidence>
<feature type="chain" id="PRO_5022896390" evidence="1">
    <location>
        <begin position="25"/>
        <end position="272"/>
    </location>
</feature>
<evidence type="ECO:0000256" key="1">
    <source>
        <dbReference type="SAM" id="SignalP"/>
    </source>
</evidence>
<sequence precursor="true">MNLKSALLNTAGCAVLALSINAQAEVDYGYMYPPMLPNEQTMNDLPYAIPCAEAKNQYGAKFYRCTWYTLPRNITQWNAQQQRNITFSNQLSGKCLRGTCRVSNGSGVYGMYGQDLSFSLSIYYYIYESEDGYPIAYRMDGGPNKKGKGVTYAQARTTLRDFLLDHGISQTNVNDTIAAYHLDTNASRGQPVDAAPKVENQPMTKPTKHIEIKEAWCNPQADDDCTINGKKVAKTALKQYLPSVYELEVLNAGGYCEYPICYDKNDKPVGIH</sequence>
<organism evidence="2 3">
    <name type="scientific">Pseudomonas fluorescens</name>
    <dbReference type="NCBI Taxonomy" id="294"/>
    <lineage>
        <taxon>Bacteria</taxon>
        <taxon>Pseudomonadati</taxon>
        <taxon>Pseudomonadota</taxon>
        <taxon>Gammaproteobacteria</taxon>
        <taxon>Pseudomonadales</taxon>
        <taxon>Pseudomonadaceae</taxon>
        <taxon>Pseudomonas</taxon>
    </lineage>
</organism>
<proteinExistence type="predicted"/>
<gene>
    <name evidence="2" type="ORF">PS655_01402</name>
</gene>
<keyword evidence="1" id="KW-0732">Signal</keyword>
<protein>
    <submittedName>
        <fullName evidence="2">Uncharacterized protein</fullName>
    </submittedName>
</protein>
<dbReference type="EMBL" id="CABVHJ010000003">
    <property type="protein sequence ID" value="VVM63102.1"/>
    <property type="molecule type" value="Genomic_DNA"/>
</dbReference>
<reference evidence="2 3" key="1">
    <citation type="submission" date="2019-09" db="EMBL/GenBank/DDBJ databases">
        <authorList>
            <person name="Chandra G."/>
            <person name="Truman W A."/>
        </authorList>
    </citation>
    <scope>NUCLEOTIDE SEQUENCE [LARGE SCALE GENOMIC DNA]</scope>
    <source>
        <strain evidence="2">PS655</strain>
    </source>
</reference>
<accession>A0A5E6R5Q3</accession>
<dbReference type="AlphaFoldDB" id="A0A5E6R5Q3"/>
<evidence type="ECO:0000313" key="2">
    <source>
        <dbReference type="EMBL" id="VVM63102.1"/>
    </source>
</evidence>
<dbReference type="Proteomes" id="UP000327167">
    <property type="component" value="Unassembled WGS sequence"/>
</dbReference>